<feature type="coiled-coil region" evidence="1">
    <location>
        <begin position="730"/>
        <end position="832"/>
    </location>
</feature>
<accession>A0AAD3Y445</accession>
<feature type="compositionally biased region" description="Low complexity" evidence="2">
    <location>
        <begin position="204"/>
        <end position="219"/>
    </location>
</feature>
<dbReference type="InterPro" id="IPR019448">
    <property type="entry name" value="NT-C2"/>
</dbReference>
<keyword evidence="5" id="KW-1185">Reference proteome</keyword>
<name>A0AAD3Y445_NEPGR</name>
<gene>
    <name evidence="4" type="ORF">Nepgr_028437</name>
</gene>
<feature type="compositionally biased region" description="Basic and acidic residues" evidence="2">
    <location>
        <begin position="420"/>
        <end position="432"/>
    </location>
</feature>
<feature type="domain" description="C2 NT-type" evidence="3">
    <location>
        <begin position="6"/>
        <end position="141"/>
    </location>
</feature>
<feature type="coiled-coil region" evidence="1">
    <location>
        <begin position="1102"/>
        <end position="1136"/>
    </location>
</feature>
<organism evidence="4 5">
    <name type="scientific">Nepenthes gracilis</name>
    <name type="common">Slender pitcher plant</name>
    <dbReference type="NCBI Taxonomy" id="150966"/>
    <lineage>
        <taxon>Eukaryota</taxon>
        <taxon>Viridiplantae</taxon>
        <taxon>Streptophyta</taxon>
        <taxon>Embryophyta</taxon>
        <taxon>Tracheophyta</taxon>
        <taxon>Spermatophyta</taxon>
        <taxon>Magnoliopsida</taxon>
        <taxon>eudicotyledons</taxon>
        <taxon>Gunneridae</taxon>
        <taxon>Pentapetalae</taxon>
        <taxon>Caryophyllales</taxon>
        <taxon>Nepenthaceae</taxon>
        <taxon>Nepenthes</taxon>
    </lineage>
</organism>
<dbReference type="EMBL" id="BSYO01000031">
    <property type="protein sequence ID" value="GMH26594.1"/>
    <property type="molecule type" value="Genomic_DNA"/>
</dbReference>
<feature type="region of interest" description="Disordered" evidence="2">
    <location>
        <begin position="417"/>
        <end position="436"/>
    </location>
</feature>
<dbReference type="AlphaFoldDB" id="A0AAD3Y445"/>
<evidence type="ECO:0000313" key="4">
    <source>
        <dbReference type="EMBL" id="GMH26594.1"/>
    </source>
</evidence>
<feature type="coiled-coil region" evidence="1">
    <location>
        <begin position="438"/>
        <end position="700"/>
    </location>
</feature>
<evidence type="ECO:0000256" key="2">
    <source>
        <dbReference type="SAM" id="MobiDB-lite"/>
    </source>
</evidence>
<feature type="region of interest" description="Disordered" evidence="2">
    <location>
        <begin position="204"/>
        <end position="234"/>
    </location>
</feature>
<reference evidence="4" key="1">
    <citation type="submission" date="2023-05" db="EMBL/GenBank/DDBJ databases">
        <title>Nepenthes gracilis genome sequencing.</title>
        <authorList>
            <person name="Fukushima K."/>
        </authorList>
    </citation>
    <scope>NUCLEOTIDE SEQUENCE</scope>
    <source>
        <strain evidence="4">SING2019-196</strain>
    </source>
</reference>
<dbReference type="Proteomes" id="UP001279734">
    <property type="component" value="Unassembled WGS sequence"/>
</dbReference>
<feature type="coiled-coil region" evidence="1">
    <location>
        <begin position="281"/>
        <end position="336"/>
    </location>
</feature>
<proteinExistence type="predicted"/>
<evidence type="ECO:0000256" key="1">
    <source>
        <dbReference type="SAM" id="Coils"/>
    </source>
</evidence>
<comment type="caution">
    <text evidence="4">The sequence shown here is derived from an EMBL/GenBank/DDBJ whole genome shotgun (WGS) entry which is preliminary data.</text>
</comment>
<evidence type="ECO:0000259" key="3">
    <source>
        <dbReference type="PROSITE" id="PS51840"/>
    </source>
</evidence>
<keyword evidence="1" id="KW-0175">Coiled coil</keyword>
<sequence>MFKSVRWRSEKNTITAVFKLRFHATQVSQLGENALVLSVVPADNGKPTAKLEKYTIRDGCLLWENPVYETVKFVQDPKAGKFHERIYNFIITTEPPKSSLVGEASVNVAEYAEETKAASVSFPFKYSNSEGVLHVSIQRINENANQGDLEENGVANIKSGNRNLKRYFSNGDAKEGTKANFTKDEPLRKSMSHMAALNGDCRTSSGSDITFSSSDSSSGLDTPRKFGAKNNGIHPELNAVDYEDQHRAQWERSLIPAHDAFPNGRSQLALDDTVESLKSDLVALARKTEMTELELQTLRKQIVKESKRGQDLMREVAGLKEERDALKEECKQLKASQKWGDELKFRSKVKFEGDPWALLENISQELNYEKDLNSNLRVQLQKTQESNSELILAVRDLEQMLEQNNRGVSDLSIETASANRTKEHEENFPRSESDDDEIKELEEIVKQHTDAREAHLLEQQIIDLCSDIEVYRREKDELEMQLEQLALDYEILKQENHEKSYKLEQSQLQEQLKFQYECSSSYATVQELEMQIEKLEIQLKKQSQELSDFLAAKKELESHILSLEEDREKQEQGFEADLAVVNQARVEQELKIEKLENELKKRSKECCDSEDTVRKLEYHIKTLEEEIEKQAQGFEADLEVVTRAKVEQELKIEKLEDELQIRSIDLSDSLATMKELEAQMENLEEELQKRTQDFEADLEALTFAKVEQEQRAIRAEETLRLTRWKNVNTAERLQEEFKRLSMQIQSIFEANEKLATKAFAEASELRLQNSHLEEMLQKATYELQSAKDDYEANLQELYDQLNMKSNQIKQLLAENEEESKQLEHQKKHEDEVSLRFSEELSMLRDEVERLKVDNHLLYEQAGQTGKLKAELEQMEAKIKEKGLLVESMKIERKNLEGRISLVKEDESEKEKLREQVFQLKADLKKKEDALTSAERKLKDNNGRATVIDKTKATSKSSKPESVSRGAKEVTTLKEKIKLLEGQMKLKETALETSANAFLEKEKGLHNKIEELERRVEELNQNSTTLCDDKLKKGDNDVKDSAFLNCTANEEGSALSLIKSNGEISPDTQLNFYINKARDQNIVDLLKEIVILKESNSSMDIELKDMQERYSELSLKFAEVEGERQQLVMTLRNLKNAAKKS</sequence>
<feature type="coiled-coil region" evidence="1">
    <location>
        <begin position="994"/>
        <end position="1028"/>
    </location>
</feature>
<dbReference type="PANTHER" id="PTHR34452:SF7">
    <property type="entry name" value="MYOSIN HEAVY CHAIN-RELATED PROTEIN"/>
    <property type="match status" value="1"/>
</dbReference>
<evidence type="ECO:0000313" key="5">
    <source>
        <dbReference type="Proteomes" id="UP001279734"/>
    </source>
</evidence>
<dbReference type="PANTHER" id="PTHR34452">
    <property type="entry name" value="MYOSIN HEAVY CHAIN-RELATED PROTEIN"/>
    <property type="match status" value="1"/>
</dbReference>
<dbReference type="PROSITE" id="PS51840">
    <property type="entry name" value="C2_NT"/>
    <property type="match status" value="1"/>
</dbReference>
<protein>
    <recommendedName>
        <fullName evidence="3">C2 NT-type domain-containing protein</fullName>
    </recommendedName>
</protein>
<feature type="compositionally biased region" description="Basic and acidic residues" evidence="2">
    <location>
        <begin position="935"/>
        <end position="951"/>
    </location>
</feature>
<dbReference type="Pfam" id="PF10358">
    <property type="entry name" value="NT-C2"/>
    <property type="match status" value="1"/>
</dbReference>
<feature type="region of interest" description="Disordered" evidence="2">
    <location>
        <begin position="935"/>
        <end position="967"/>
    </location>
</feature>